<sequence length="695" mass="78109">MSDYGSDDFHGLNLSEFTAEDFANIDANIASLSRTGSHEKTEVVESFFGSEIIKDTSPPGLYDPGDTLSETDTENVHDIVAGAYADISFRSDTFDLNLSSLTNEELAGLDKQTLKEIKMPNGGPSIAIETEGLLDEPSQSSKNSAAVNSRLVNAGKPWLPNSPLNQFRSFMTLSVTDLVAPAWCEVQYDYGLRGKRSRPVSERPKSFVSSTGKTISPEISVVKKNDIQTRQGLAVHKELEREIKFEELQVEITTDETRWGLRLVNMIACLKSTMGGFTREMPVFGVVHDEVVVGIMDEVIKEEVLYPRDTKHTKSSKRPSYKMQSYSGTKKARTSPPSPQPRIDAFFESPKKAARKEEPQSDEDHESQPQKPGYVLHIKDNKTRKNVYVPSDPDMQSGRMQLMLYRRLLSELLSTNPPYDFSPIWKKVDVDSTAIFPTKFLVEAHLIQDSSGFQSTCLDDLVALWHNEVKELNILGVDPTLELVYRLRPPPGSERKGKDVGAMGRSKIINDEERDLAMAIAASLKDVSTSKHSTPSIPALLDPSVAVPQDEREQPTVPLLDSEDMELQWALRESITPQNLSSTSNVSELPTSQHVVHTTTNGKGKRNAEEEEIAAPEEKGIWRFKVIGTKKFLHDDEELDKYLDHVLEWWRGERRPEGVPLERAYRCSYCEYANDCEWRADKALELSKKKRPMVQ</sequence>
<comment type="similarity">
    <text evidence="1">Belongs to the EXO5 family.</text>
</comment>
<proteinExistence type="inferred from homology"/>
<dbReference type="PANTHER" id="PTHR14464:SF4">
    <property type="entry name" value="EXONUCLEASE V"/>
    <property type="match status" value="1"/>
</dbReference>
<gene>
    <name evidence="3" type="ORF">CVT25_014846</name>
</gene>
<feature type="compositionally biased region" description="Polar residues" evidence="2">
    <location>
        <begin position="580"/>
        <end position="602"/>
    </location>
</feature>
<organism evidence="3 4">
    <name type="scientific">Psilocybe cyanescens</name>
    <dbReference type="NCBI Taxonomy" id="93625"/>
    <lineage>
        <taxon>Eukaryota</taxon>
        <taxon>Fungi</taxon>
        <taxon>Dikarya</taxon>
        <taxon>Basidiomycota</taxon>
        <taxon>Agaricomycotina</taxon>
        <taxon>Agaricomycetes</taxon>
        <taxon>Agaricomycetidae</taxon>
        <taxon>Agaricales</taxon>
        <taxon>Agaricineae</taxon>
        <taxon>Strophariaceae</taxon>
        <taxon>Psilocybe</taxon>
    </lineage>
</organism>
<name>A0A409WET7_PSICY</name>
<evidence type="ECO:0000256" key="1">
    <source>
        <dbReference type="ARBA" id="ARBA00009797"/>
    </source>
</evidence>
<dbReference type="InParanoid" id="A0A409WET7"/>
<evidence type="ECO:0000256" key="2">
    <source>
        <dbReference type="SAM" id="MobiDB-lite"/>
    </source>
</evidence>
<accession>A0A409WET7</accession>
<protein>
    <recommendedName>
        <fullName evidence="5">Exonuclease V</fullName>
    </recommendedName>
</protein>
<dbReference type="InterPro" id="IPR019190">
    <property type="entry name" value="EXOV"/>
</dbReference>
<dbReference type="PANTHER" id="PTHR14464">
    <property type="entry name" value="EXONUCLEASE V"/>
    <property type="match status" value="1"/>
</dbReference>
<feature type="compositionally biased region" description="Basic and acidic residues" evidence="2">
    <location>
        <begin position="349"/>
        <end position="359"/>
    </location>
</feature>
<evidence type="ECO:0008006" key="5">
    <source>
        <dbReference type="Google" id="ProtNLM"/>
    </source>
</evidence>
<dbReference type="GO" id="GO:0036297">
    <property type="term" value="P:interstrand cross-link repair"/>
    <property type="evidence" value="ECO:0007669"/>
    <property type="project" value="TreeGrafter"/>
</dbReference>
<feature type="region of interest" description="Disordered" evidence="2">
    <location>
        <begin position="310"/>
        <end position="374"/>
    </location>
</feature>
<dbReference type="GO" id="GO:0045145">
    <property type="term" value="F:single-stranded DNA 5'-3' DNA exonuclease activity"/>
    <property type="evidence" value="ECO:0007669"/>
    <property type="project" value="InterPro"/>
</dbReference>
<dbReference type="Pfam" id="PF09810">
    <property type="entry name" value="Exo5"/>
    <property type="match status" value="2"/>
</dbReference>
<dbReference type="Proteomes" id="UP000283269">
    <property type="component" value="Unassembled WGS sequence"/>
</dbReference>
<dbReference type="EMBL" id="NHYD01003445">
    <property type="protein sequence ID" value="PPQ77029.1"/>
    <property type="molecule type" value="Genomic_DNA"/>
</dbReference>
<dbReference type="FunCoup" id="A0A409WET7">
    <property type="interactions" value="183"/>
</dbReference>
<feature type="region of interest" description="Disordered" evidence="2">
    <location>
        <begin position="580"/>
        <end position="612"/>
    </location>
</feature>
<evidence type="ECO:0000313" key="3">
    <source>
        <dbReference type="EMBL" id="PPQ77029.1"/>
    </source>
</evidence>
<reference evidence="3 4" key="1">
    <citation type="journal article" date="2018" name="Evol. Lett.">
        <title>Horizontal gene cluster transfer increased hallucinogenic mushroom diversity.</title>
        <authorList>
            <person name="Reynolds H.T."/>
            <person name="Vijayakumar V."/>
            <person name="Gluck-Thaler E."/>
            <person name="Korotkin H.B."/>
            <person name="Matheny P.B."/>
            <person name="Slot J.C."/>
        </authorList>
    </citation>
    <scope>NUCLEOTIDE SEQUENCE [LARGE SCALE GENOMIC DNA]</scope>
    <source>
        <strain evidence="3 4">2631</strain>
    </source>
</reference>
<dbReference type="GO" id="GO:0005739">
    <property type="term" value="C:mitochondrion"/>
    <property type="evidence" value="ECO:0007669"/>
    <property type="project" value="TreeGrafter"/>
</dbReference>
<dbReference type="AlphaFoldDB" id="A0A409WET7"/>
<keyword evidence="4" id="KW-1185">Reference proteome</keyword>
<dbReference type="OrthoDB" id="354769at2759"/>
<dbReference type="GO" id="GO:0005634">
    <property type="term" value="C:nucleus"/>
    <property type="evidence" value="ECO:0007669"/>
    <property type="project" value="TreeGrafter"/>
</dbReference>
<comment type="caution">
    <text evidence="3">The sequence shown here is derived from an EMBL/GenBank/DDBJ whole genome shotgun (WGS) entry which is preliminary data.</text>
</comment>
<evidence type="ECO:0000313" key="4">
    <source>
        <dbReference type="Proteomes" id="UP000283269"/>
    </source>
</evidence>